<proteinExistence type="predicted"/>
<feature type="domain" description="Lon N-terminal" evidence="2">
    <location>
        <begin position="18"/>
        <end position="215"/>
    </location>
</feature>
<feature type="compositionally biased region" description="Basic and acidic residues" evidence="1">
    <location>
        <begin position="224"/>
        <end position="239"/>
    </location>
</feature>
<dbReference type="SUPFAM" id="SSF88697">
    <property type="entry name" value="PUA domain-like"/>
    <property type="match status" value="1"/>
</dbReference>
<dbReference type="RefSeq" id="WP_146462468.1">
    <property type="nucleotide sequence ID" value="NZ_SJPW01000012.1"/>
</dbReference>
<dbReference type="Gene3D" id="2.30.130.40">
    <property type="entry name" value="LON domain-like"/>
    <property type="match status" value="1"/>
</dbReference>
<dbReference type="GO" id="GO:0006508">
    <property type="term" value="P:proteolysis"/>
    <property type="evidence" value="ECO:0007669"/>
    <property type="project" value="UniProtKB-KW"/>
</dbReference>
<organism evidence="3 4">
    <name type="scientific">Rubripirellula tenax</name>
    <dbReference type="NCBI Taxonomy" id="2528015"/>
    <lineage>
        <taxon>Bacteria</taxon>
        <taxon>Pseudomonadati</taxon>
        <taxon>Planctomycetota</taxon>
        <taxon>Planctomycetia</taxon>
        <taxon>Pirellulales</taxon>
        <taxon>Pirellulaceae</taxon>
        <taxon>Rubripirellula</taxon>
    </lineage>
</organism>
<evidence type="ECO:0000256" key="1">
    <source>
        <dbReference type="SAM" id="MobiDB-lite"/>
    </source>
</evidence>
<keyword evidence="3" id="KW-0378">Hydrolase</keyword>
<dbReference type="InterPro" id="IPR046336">
    <property type="entry name" value="Lon_prtase_N_sf"/>
</dbReference>
<gene>
    <name evidence="3" type="primary">lon</name>
    <name evidence="3" type="ORF">Poly51_61050</name>
</gene>
<dbReference type="InterPro" id="IPR003111">
    <property type="entry name" value="Lon_prtase_N"/>
</dbReference>
<dbReference type="AlphaFoldDB" id="A0A5C6E6R6"/>
<evidence type="ECO:0000313" key="4">
    <source>
        <dbReference type="Proteomes" id="UP000318288"/>
    </source>
</evidence>
<protein>
    <submittedName>
        <fullName evidence="3">Lon protease</fullName>
        <ecNumber evidence="3">3.4.21.53</ecNumber>
    </submittedName>
</protein>
<dbReference type="EMBL" id="SJPW01000012">
    <property type="protein sequence ID" value="TWU44538.1"/>
    <property type="molecule type" value="Genomic_DNA"/>
</dbReference>
<keyword evidence="3" id="KW-0645">Protease</keyword>
<dbReference type="PROSITE" id="PS51787">
    <property type="entry name" value="LON_N"/>
    <property type="match status" value="1"/>
</dbReference>
<reference evidence="3 4" key="1">
    <citation type="submission" date="2019-02" db="EMBL/GenBank/DDBJ databases">
        <title>Deep-cultivation of Planctomycetes and their phenomic and genomic characterization uncovers novel biology.</title>
        <authorList>
            <person name="Wiegand S."/>
            <person name="Jogler M."/>
            <person name="Boedeker C."/>
            <person name="Pinto D."/>
            <person name="Vollmers J."/>
            <person name="Rivas-Marin E."/>
            <person name="Kohn T."/>
            <person name="Peeters S.H."/>
            <person name="Heuer A."/>
            <person name="Rast P."/>
            <person name="Oberbeckmann S."/>
            <person name="Bunk B."/>
            <person name="Jeske O."/>
            <person name="Meyerdierks A."/>
            <person name="Storesund J.E."/>
            <person name="Kallscheuer N."/>
            <person name="Luecker S."/>
            <person name="Lage O.M."/>
            <person name="Pohl T."/>
            <person name="Merkel B.J."/>
            <person name="Hornburger P."/>
            <person name="Mueller R.-W."/>
            <person name="Bruemmer F."/>
            <person name="Labrenz M."/>
            <person name="Spormann A.M."/>
            <person name="Op Den Camp H."/>
            <person name="Overmann J."/>
            <person name="Amann R."/>
            <person name="Jetten M.S.M."/>
            <person name="Mascher T."/>
            <person name="Medema M.H."/>
            <person name="Devos D.P."/>
            <person name="Kaster A.-K."/>
            <person name="Ovreas L."/>
            <person name="Rohde M."/>
            <person name="Galperin M.Y."/>
            <person name="Jogler C."/>
        </authorList>
    </citation>
    <scope>NUCLEOTIDE SEQUENCE [LARGE SCALE GENOMIC DNA]</scope>
    <source>
        <strain evidence="3 4">Poly51</strain>
    </source>
</reference>
<dbReference type="OrthoDB" id="9806457at2"/>
<comment type="caution">
    <text evidence="3">The sequence shown here is derived from an EMBL/GenBank/DDBJ whole genome shotgun (WGS) entry which is preliminary data.</text>
</comment>
<dbReference type="Proteomes" id="UP000318288">
    <property type="component" value="Unassembled WGS sequence"/>
</dbReference>
<accession>A0A5C6E6R6</accession>
<dbReference type="EC" id="3.4.21.53" evidence="3"/>
<dbReference type="InterPro" id="IPR015947">
    <property type="entry name" value="PUA-like_sf"/>
</dbReference>
<dbReference type="SMART" id="SM00464">
    <property type="entry name" value="LON"/>
    <property type="match status" value="1"/>
</dbReference>
<feature type="region of interest" description="Disordered" evidence="1">
    <location>
        <begin position="224"/>
        <end position="245"/>
    </location>
</feature>
<sequence>MHNLDDITNLPDDFDSRVCLFPLPELVLFPHAMQPLHVFEPRYTEMLAESLASDRLIAMATLTGGIAAMPNQSPPIASTVCIGRIVSHADLGDDRHNILLVGAKRAKVVSELDAGRTFRIAEVDVNDDIYPPIGAEHRLDLKRSLLDAFAEIIPASQSVQQNLHELMAGQMGLGPITDIIAYTLPFEVEAKLQLLAEPDVDARARSLVRLLRKGAVKLHSLSHEEQSFKNDDPNDEKFPPKFSLN</sequence>
<dbReference type="PANTHER" id="PTHR46732:SF8">
    <property type="entry name" value="ATP-DEPENDENT PROTEASE LA (LON) DOMAIN PROTEIN"/>
    <property type="match status" value="1"/>
</dbReference>
<keyword evidence="4" id="KW-1185">Reference proteome</keyword>
<name>A0A5C6E6R6_9BACT</name>
<dbReference type="PANTHER" id="PTHR46732">
    <property type="entry name" value="ATP-DEPENDENT PROTEASE LA (LON) DOMAIN PROTEIN"/>
    <property type="match status" value="1"/>
</dbReference>
<dbReference type="Pfam" id="PF02190">
    <property type="entry name" value="LON_substr_bdg"/>
    <property type="match status" value="1"/>
</dbReference>
<evidence type="ECO:0000313" key="3">
    <source>
        <dbReference type="EMBL" id="TWU44538.1"/>
    </source>
</evidence>
<dbReference type="Gene3D" id="1.20.58.1480">
    <property type="match status" value="1"/>
</dbReference>
<dbReference type="GO" id="GO:0004252">
    <property type="term" value="F:serine-type endopeptidase activity"/>
    <property type="evidence" value="ECO:0007669"/>
    <property type="project" value="UniProtKB-EC"/>
</dbReference>
<evidence type="ECO:0000259" key="2">
    <source>
        <dbReference type="PROSITE" id="PS51787"/>
    </source>
</evidence>